<evidence type="ECO:0000313" key="3">
    <source>
        <dbReference type="Proteomes" id="UP000479000"/>
    </source>
</evidence>
<dbReference type="Proteomes" id="UP000479000">
    <property type="component" value="Unassembled WGS sequence"/>
</dbReference>
<reference evidence="2 3" key="1">
    <citation type="submission" date="2020-02" db="EMBL/GenBank/DDBJ databases">
        <authorList>
            <person name="Ferguson B K."/>
        </authorList>
    </citation>
    <scope>NUCLEOTIDE SEQUENCE [LARGE SCALE GENOMIC DNA]</scope>
</reference>
<organism evidence="2 3">
    <name type="scientific">Nesidiocoris tenuis</name>
    <dbReference type="NCBI Taxonomy" id="355587"/>
    <lineage>
        <taxon>Eukaryota</taxon>
        <taxon>Metazoa</taxon>
        <taxon>Ecdysozoa</taxon>
        <taxon>Arthropoda</taxon>
        <taxon>Hexapoda</taxon>
        <taxon>Insecta</taxon>
        <taxon>Pterygota</taxon>
        <taxon>Neoptera</taxon>
        <taxon>Paraneoptera</taxon>
        <taxon>Hemiptera</taxon>
        <taxon>Heteroptera</taxon>
        <taxon>Panheteroptera</taxon>
        <taxon>Cimicomorpha</taxon>
        <taxon>Miridae</taxon>
        <taxon>Dicyphina</taxon>
        <taxon>Nesidiocoris</taxon>
    </lineage>
</organism>
<keyword evidence="3" id="KW-1185">Reference proteome</keyword>
<gene>
    <name evidence="2" type="ORF">NTEN_LOCUS23578</name>
</gene>
<evidence type="ECO:0000313" key="2">
    <source>
        <dbReference type="EMBL" id="CAB0019951.1"/>
    </source>
</evidence>
<feature type="signal peptide" evidence="1">
    <location>
        <begin position="1"/>
        <end position="21"/>
    </location>
</feature>
<keyword evidence="1" id="KW-0732">Signal</keyword>
<sequence>MKVKFVSYIFVISLKVEFADSEEDDYHRAWRRSNHSITLAVLVGIESNPRPRADWQIEPDITARDEAALQPCYLYYSITRLTACFHRSASSAVSQNCQRRGRCFETVAYVVPTANIRRHVSAWGTGIDCPSHQCLDNMTRQTGAMRTCLIMFEIMILFLVECSMNSLDLNASVAQFNRTITSCDNKRLAF</sequence>
<dbReference type="AlphaFoldDB" id="A0A6H5HS57"/>
<dbReference type="EMBL" id="CADCXU010034715">
    <property type="protein sequence ID" value="CAB0019951.1"/>
    <property type="molecule type" value="Genomic_DNA"/>
</dbReference>
<feature type="chain" id="PRO_5026256170" evidence="1">
    <location>
        <begin position="22"/>
        <end position="190"/>
    </location>
</feature>
<accession>A0A6H5HS57</accession>
<name>A0A6H5HS57_9HEMI</name>
<proteinExistence type="predicted"/>
<evidence type="ECO:0000256" key="1">
    <source>
        <dbReference type="SAM" id="SignalP"/>
    </source>
</evidence>
<protein>
    <submittedName>
        <fullName evidence="2">Uncharacterized protein</fullName>
    </submittedName>
</protein>